<feature type="compositionally biased region" description="Basic and acidic residues" evidence="8">
    <location>
        <begin position="583"/>
        <end position="595"/>
    </location>
</feature>
<evidence type="ECO:0000313" key="11">
    <source>
        <dbReference type="EMBL" id="KIX95829.1"/>
    </source>
</evidence>
<name>A0A0D2JZ47_9EURO</name>
<dbReference type="Gene3D" id="1.10.287.70">
    <property type="match status" value="2"/>
</dbReference>
<feature type="domain" description="Potassium channel" evidence="10">
    <location>
        <begin position="237"/>
        <end position="311"/>
    </location>
</feature>
<evidence type="ECO:0000256" key="8">
    <source>
        <dbReference type="SAM" id="MobiDB-lite"/>
    </source>
</evidence>
<evidence type="ECO:0000256" key="1">
    <source>
        <dbReference type="ARBA" id="ARBA00004141"/>
    </source>
</evidence>
<evidence type="ECO:0000256" key="6">
    <source>
        <dbReference type="ARBA" id="ARBA00023136"/>
    </source>
</evidence>
<feature type="compositionally biased region" description="Basic and acidic residues" evidence="8">
    <location>
        <begin position="40"/>
        <end position="54"/>
    </location>
</feature>
<evidence type="ECO:0000256" key="3">
    <source>
        <dbReference type="ARBA" id="ARBA00022692"/>
    </source>
</evidence>
<feature type="compositionally biased region" description="Basic and acidic residues" evidence="8">
    <location>
        <begin position="561"/>
        <end position="573"/>
    </location>
</feature>
<feature type="transmembrane region" description="Helical" evidence="9">
    <location>
        <begin position="189"/>
        <end position="212"/>
    </location>
</feature>
<feature type="region of interest" description="Disordered" evidence="8">
    <location>
        <begin position="649"/>
        <end position="690"/>
    </location>
</feature>
<feature type="transmembrane region" description="Helical" evidence="9">
    <location>
        <begin position="396"/>
        <end position="416"/>
    </location>
</feature>
<feature type="transmembrane region" description="Helical" evidence="9">
    <location>
        <begin position="67"/>
        <end position="97"/>
    </location>
</feature>
<keyword evidence="2" id="KW-0813">Transport</keyword>
<feature type="compositionally biased region" description="Basic and acidic residues" evidence="8">
    <location>
        <begin position="739"/>
        <end position="750"/>
    </location>
</feature>
<evidence type="ECO:0000259" key="10">
    <source>
        <dbReference type="Pfam" id="PF07885"/>
    </source>
</evidence>
<feature type="region of interest" description="Disordered" evidence="8">
    <location>
        <begin position="553"/>
        <end position="595"/>
    </location>
</feature>
<dbReference type="RefSeq" id="XP_016629952.1">
    <property type="nucleotide sequence ID" value="XM_016779033.1"/>
</dbReference>
<feature type="region of interest" description="Disordered" evidence="8">
    <location>
        <begin position="520"/>
        <end position="541"/>
    </location>
</feature>
<reference evidence="11 12" key="1">
    <citation type="submission" date="2015-01" db="EMBL/GenBank/DDBJ databases">
        <title>The Genome Sequence of Fonsecaea multimorphosa CBS 102226.</title>
        <authorList>
            <consortium name="The Broad Institute Genomics Platform"/>
            <person name="Cuomo C."/>
            <person name="de Hoog S."/>
            <person name="Gorbushina A."/>
            <person name="Stielow B."/>
            <person name="Teixiera M."/>
            <person name="Abouelleil A."/>
            <person name="Chapman S.B."/>
            <person name="Priest M."/>
            <person name="Young S.K."/>
            <person name="Wortman J."/>
            <person name="Nusbaum C."/>
            <person name="Birren B."/>
        </authorList>
    </citation>
    <scope>NUCLEOTIDE SEQUENCE [LARGE SCALE GENOMIC DNA]</scope>
    <source>
        <strain evidence="11 12">CBS 102226</strain>
    </source>
</reference>
<proteinExistence type="predicted"/>
<dbReference type="SUPFAM" id="SSF81324">
    <property type="entry name" value="Voltage-gated potassium channels"/>
    <property type="match status" value="2"/>
</dbReference>
<feature type="transmembrane region" description="Helical" evidence="9">
    <location>
        <begin position="288"/>
        <end position="311"/>
    </location>
</feature>
<organism evidence="11 12">
    <name type="scientific">Fonsecaea multimorphosa CBS 102226</name>
    <dbReference type="NCBI Taxonomy" id="1442371"/>
    <lineage>
        <taxon>Eukaryota</taxon>
        <taxon>Fungi</taxon>
        <taxon>Dikarya</taxon>
        <taxon>Ascomycota</taxon>
        <taxon>Pezizomycotina</taxon>
        <taxon>Eurotiomycetes</taxon>
        <taxon>Chaetothyriomycetidae</taxon>
        <taxon>Chaetothyriales</taxon>
        <taxon>Herpotrichiellaceae</taxon>
        <taxon>Fonsecaea</taxon>
    </lineage>
</organism>
<dbReference type="GO" id="GO:0030322">
    <property type="term" value="P:stabilization of membrane potential"/>
    <property type="evidence" value="ECO:0007669"/>
    <property type="project" value="TreeGrafter"/>
</dbReference>
<keyword evidence="4 9" id="KW-1133">Transmembrane helix</keyword>
<dbReference type="GeneID" id="27714283"/>
<keyword evidence="3 9" id="KW-0812">Transmembrane</keyword>
<protein>
    <recommendedName>
        <fullName evidence="10">Potassium channel domain-containing protein</fullName>
    </recommendedName>
</protein>
<evidence type="ECO:0000256" key="4">
    <source>
        <dbReference type="ARBA" id="ARBA00022989"/>
    </source>
</evidence>
<feature type="compositionally biased region" description="Basic and acidic residues" evidence="8">
    <location>
        <begin position="761"/>
        <end position="774"/>
    </location>
</feature>
<feature type="region of interest" description="Disordered" evidence="8">
    <location>
        <begin position="18"/>
        <end position="55"/>
    </location>
</feature>
<dbReference type="Pfam" id="PF07885">
    <property type="entry name" value="Ion_trans_2"/>
    <property type="match status" value="2"/>
</dbReference>
<evidence type="ECO:0000256" key="7">
    <source>
        <dbReference type="ARBA" id="ARBA00023303"/>
    </source>
</evidence>
<feature type="domain" description="Potassium channel" evidence="10">
    <location>
        <begin position="408"/>
        <end position="481"/>
    </location>
</feature>
<accession>A0A0D2JZ47</accession>
<dbReference type="AlphaFoldDB" id="A0A0D2JZ47"/>
<dbReference type="GO" id="GO:0005886">
    <property type="term" value="C:plasma membrane"/>
    <property type="evidence" value="ECO:0007669"/>
    <property type="project" value="TreeGrafter"/>
</dbReference>
<evidence type="ECO:0000256" key="5">
    <source>
        <dbReference type="ARBA" id="ARBA00023065"/>
    </source>
</evidence>
<feature type="region of interest" description="Disordered" evidence="8">
    <location>
        <begin position="725"/>
        <end position="774"/>
    </location>
</feature>
<feature type="transmembrane region" description="Helical" evidence="9">
    <location>
        <begin position="428"/>
        <end position="445"/>
    </location>
</feature>
<feature type="transmembrane region" description="Helical" evidence="9">
    <location>
        <begin position="457"/>
        <end position="474"/>
    </location>
</feature>
<gene>
    <name evidence="11" type="ORF">Z520_08537</name>
</gene>
<dbReference type="InterPro" id="IPR013099">
    <property type="entry name" value="K_chnl_dom"/>
</dbReference>
<dbReference type="PANTHER" id="PTHR11003">
    <property type="entry name" value="POTASSIUM CHANNEL, SUBFAMILY K"/>
    <property type="match status" value="1"/>
</dbReference>
<evidence type="ECO:0000313" key="12">
    <source>
        <dbReference type="Proteomes" id="UP000053411"/>
    </source>
</evidence>
<feature type="transmembrane region" description="Helical" evidence="9">
    <location>
        <begin position="117"/>
        <end position="141"/>
    </location>
</feature>
<dbReference type="GO" id="GO:0022841">
    <property type="term" value="F:potassium ion leak channel activity"/>
    <property type="evidence" value="ECO:0007669"/>
    <property type="project" value="TreeGrafter"/>
</dbReference>
<dbReference type="STRING" id="1442371.A0A0D2JZ47"/>
<keyword evidence="12" id="KW-1185">Reference proteome</keyword>
<comment type="subcellular location">
    <subcellularLocation>
        <location evidence="1">Membrane</location>
        <topology evidence="1">Multi-pass membrane protein</topology>
    </subcellularLocation>
</comment>
<evidence type="ECO:0000256" key="2">
    <source>
        <dbReference type="ARBA" id="ARBA00022448"/>
    </source>
</evidence>
<sequence>MNDPGLDEPIADASAVLKENVEDCPPASHHNAQTSSPPQNRDESPEEMFDKMSEEEQERNFLMPARWWYASTGVPLLAGTFGPIANAFSICALVENWRVEIPPGGTEEHGIDIKDPAWLIAVNAVSLAFALVANASLLLNMARRVPFKIAQPITIFGFWIASVLLIALVAVASSNFHAPGVKDQALSQAYYYAIFAAGLYQIISYLMCFTVYGAYKGHFSKEFKLTVAQRTLMLQTIMFLLYQLLGALVYSHIEGWKFLDAVYWAEFTSLTIGIGDDYEPMTHLGRGLLFPFALGGIIILGLVVGSIRSLILERGKKKIAARLTEKTRVRLLKEIERISKKKSLLRRKGALGLAKSTTKALTVDPGDEEVSELERRQAEFEAMRKVQDWAATERKYMSLVISTFAFAFLWTIGALVFEHAEKNQDWSYFESLYFSYTTLLTIGYGDFEPMSNSGKPFFVFWTLLAVPTLTILISDMGDTVVKAVKDITIWLGEITVLPSSEDTIANRLKHGVYKATLGQLDPRSSGDVEQGSETGSEGGYQELHPGLARLFRNGRQKHKDRGKDAGTKDRLAADFEEEEKQDESEARDKGDRWQEDTHHYRHVLISQIRKVYADASASTPKKYSYEEWQYFLKLLGEDEADASYHRRAPAHGDNEVEAQEAKENHNQGGNLGVGRQGAANDGEQQGNNNAQATKWSWIGAQSPLMGDKEEAEWLLERLFQRLEESLHSDKAQTENAKNYTRDLKERKEREEPEDCTGSERTMSENRDLDGLDRP</sequence>
<evidence type="ECO:0000256" key="9">
    <source>
        <dbReference type="SAM" id="Phobius"/>
    </source>
</evidence>
<dbReference type="GO" id="GO:0015271">
    <property type="term" value="F:outward rectifier potassium channel activity"/>
    <property type="evidence" value="ECO:0007669"/>
    <property type="project" value="TreeGrafter"/>
</dbReference>
<feature type="compositionally biased region" description="Basic and acidic residues" evidence="8">
    <location>
        <begin position="650"/>
        <end position="665"/>
    </location>
</feature>
<feature type="compositionally biased region" description="Polar residues" evidence="8">
    <location>
        <begin position="30"/>
        <end position="39"/>
    </location>
</feature>
<feature type="transmembrane region" description="Helical" evidence="9">
    <location>
        <begin position="232"/>
        <end position="253"/>
    </location>
</feature>
<keyword evidence="6 9" id="KW-0472">Membrane</keyword>
<dbReference type="OrthoDB" id="297496at2759"/>
<keyword evidence="7" id="KW-0407">Ion channel</keyword>
<dbReference type="VEuPathDB" id="FungiDB:Z520_08537"/>
<dbReference type="EMBL" id="KN848080">
    <property type="protein sequence ID" value="KIX95829.1"/>
    <property type="molecule type" value="Genomic_DNA"/>
</dbReference>
<dbReference type="Proteomes" id="UP000053411">
    <property type="component" value="Unassembled WGS sequence"/>
</dbReference>
<feature type="transmembrane region" description="Helical" evidence="9">
    <location>
        <begin position="153"/>
        <end position="177"/>
    </location>
</feature>
<dbReference type="InterPro" id="IPR003280">
    <property type="entry name" value="2pore_dom_K_chnl"/>
</dbReference>
<dbReference type="PANTHER" id="PTHR11003:SF301">
    <property type="entry name" value="POTASSIUM CHANNEL PROTEIN"/>
    <property type="match status" value="1"/>
</dbReference>
<keyword evidence="5" id="KW-0406">Ion transport</keyword>